<dbReference type="SUPFAM" id="SSF46785">
    <property type="entry name" value="Winged helix' DNA-binding domain"/>
    <property type="match status" value="1"/>
</dbReference>
<accession>A0A3P3U0C1</accession>
<dbReference type="GO" id="GO:0003677">
    <property type="term" value="F:DNA binding"/>
    <property type="evidence" value="ECO:0007669"/>
    <property type="project" value="UniProtKB-KW"/>
</dbReference>
<dbReference type="InterPro" id="IPR011991">
    <property type="entry name" value="ArsR-like_HTH"/>
</dbReference>
<sequence length="305" mass="35300">MDYRVNITFEPRYELLSSLHTIICRKSHKKIDLAPAWVKETLNHLTPGFASMLNEMEVDSEWKITYLLTYLCPDGLAPEAFLAWLEAKTPGDLYELIAGYTQQFPKDMGLYRSRTLEVLSAWNEQYFRRLDPAVPGALRAEAGQRRAELDGAPDPLAFVERTTNGLAFAPKEGLEQLVLMPQYHFQPMNVIYHFGKVTLCHYAARIYFGDETDFPPQEYRMIRALGEQSRLKILRYLSEGPRTFTEIVRHLKLSKGITHDHVFKLRSGGFIRAHIEGETVTEYSLRAEMLDVMHRKLVDYIRPQK</sequence>
<gene>
    <name evidence="3" type="ORF">EHV15_09110</name>
</gene>
<evidence type="ECO:0000259" key="2">
    <source>
        <dbReference type="PROSITE" id="PS50987"/>
    </source>
</evidence>
<dbReference type="OrthoDB" id="2646147at2"/>
<evidence type="ECO:0000313" key="3">
    <source>
        <dbReference type="EMBL" id="RRJ63069.1"/>
    </source>
</evidence>
<keyword evidence="4" id="KW-1185">Reference proteome</keyword>
<dbReference type="Proteomes" id="UP000267017">
    <property type="component" value="Unassembled WGS sequence"/>
</dbReference>
<dbReference type="CDD" id="cd00090">
    <property type="entry name" value="HTH_ARSR"/>
    <property type="match status" value="1"/>
</dbReference>
<dbReference type="PROSITE" id="PS50987">
    <property type="entry name" value="HTH_ARSR_2"/>
    <property type="match status" value="1"/>
</dbReference>
<proteinExistence type="predicted"/>
<dbReference type="AlphaFoldDB" id="A0A3P3U0C1"/>
<dbReference type="EMBL" id="RRCN01000001">
    <property type="protein sequence ID" value="RRJ63069.1"/>
    <property type="molecule type" value="Genomic_DNA"/>
</dbReference>
<protein>
    <submittedName>
        <fullName evidence="3">ArsR family transcriptional regulator</fullName>
    </submittedName>
</protein>
<organism evidence="3 4">
    <name type="scientific">Paenibacillus oralis</name>
    <dbReference type="NCBI Taxonomy" id="2490856"/>
    <lineage>
        <taxon>Bacteria</taxon>
        <taxon>Bacillati</taxon>
        <taxon>Bacillota</taxon>
        <taxon>Bacilli</taxon>
        <taxon>Bacillales</taxon>
        <taxon>Paenibacillaceae</taxon>
        <taxon>Paenibacillus</taxon>
    </lineage>
</organism>
<dbReference type="SMART" id="SM00418">
    <property type="entry name" value="HTH_ARSR"/>
    <property type="match status" value="1"/>
</dbReference>
<evidence type="ECO:0000313" key="4">
    <source>
        <dbReference type="Proteomes" id="UP000267017"/>
    </source>
</evidence>
<dbReference type="InterPro" id="IPR036390">
    <property type="entry name" value="WH_DNA-bd_sf"/>
</dbReference>
<feature type="domain" description="HTH arsR-type" evidence="2">
    <location>
        <begin position="210"/>
        <end position="305"/>
    </location>
</feature>
<comment type="caution">
    <text evidence="3">The sequence shown here is derived from an EMBL/GenBank/DDBJ whole genome shotgun (WGS) entry which is preliminary data.</text>
</comment>
<dbReference type="Gene3D" id="1.10.10.10">
    <property type="entry name" value="Winged helix-like DNA-binding domain superfamily/Winged helix DNA-binding domain"/>
    <property type="match status" value="1"/>
</dbReference>
<reference evidence="3 4" key="1">
    <citation type="submission" date="2018-11" db="EMBL/GenBank/DDBJ databases">
        <title>Genome sequencing of Paenibacillus sp. KCOM 3021 (= ChDC PVNT-B20).</title>
        <authorList>
            <person name="Kook J.-K."/>
            <person name="Park S.-N."/>
            <person name="Lim Y.K."/>
        </authorList>
    </citation>
    <scope>NUCLEOTIDE SEQUENCE [LARGE SCALE GENOMIC DNA]</scope>
    <source>
        <strain evidence="3 4">KCOM 3021</strain>
    </source>
</reference>
<keyword evidence="1" id="KW-0238">DNA-binding</keyword>
<dbReference type="InterPro" id="IPR001845">
    <property type="entry name" value="HTH_ArsR_DNA-bd_dom"/>
</dbReference>
<dbReference type="InterPro" id="IPR036388">
    <property type="entry name" value="WH-like_DNA-bd_sf"/>
</dbReference>
<dbReference type="Pfam" id="PF01022">
    <property type="entry name" value="HTH_5"/>
    <property type="match status" value="1"/>
</dbReference>
<evidence type="ECO:0000256" key="1">
    <source>
        <dbReference type="ARBA" id="ARBA00023125"/>
    </source>
</evidence>
<dbReference type="GO" id="GO:0003700">
    <property type="term" value="F:DNA-binding transcription factor activity"/>
    <property type="evidence" value="ECO:0007669"/>
    <property type="project" value="InterPro"/>
</dbReference>
<name>A0A3P3U0C1_9BACL</name>